<dbReference type="Proteomes" id="UP000314294">
    <property type="component" value="Unassembled WGS sequence"/>
</dbReference>
<evidence type="ECO:0000256" key="1">
    <source>
        <dbReference type="SAM" id="MobiDB-lite"/>
    </source>
</evidence>
<dbReference type="OrthoDB" id="10616307at2759"/>
<dbReference type="EMBL" id="SRLO01000501">
    <property type="protein sequence ID" value="TNN53949.1"/>
    <property type="molecule type" value="Genomic_DNA"/>
</dbReference>
<feature type="region of interest" description="Disordered" evidence="1">
    <location>
        <begin position="135"/>
        <end position="165"/>
    </location>
</feature>
<comment type="caution">
    <text evidence="2">The sequence shown here is derived from an EMBL/GenBank/DDBJ whole genome shotgun (WGS) entry which is preliminary data.</text>
</comment>
<feature type="region of interest" description="Disordered" evidence="1">
    <location>
        <begin position="20"/>
        <end position="52"/>
    </location>
</feature>
<keyword evidence="3" id="KW-1185">Reference proteome</keyword>
<sequence>MSHATTTSNTKKTVFYDTCISAPAGPQSPRNRRRPFVKSPESHSPTLEYESEDQERIVEEIAALGRTGELTKDLAAVQPEVLYGEDSNPEDLQALGQPEAISGLRPLAVWMSNSLELLQFIQCQLPLILEWRTRKEQEQDDDGGTDDDESKEVENLGSSSIELDI</sequence>
<proteinExistence type="predicted"/>
<accession>A0A4Z2GKV0</accession>
<feature type="compositionally biased region" description="Polar residues" evidence="1">
    <location>
        <begin position="156"/>
        <end position="165"/>
    </location>
</feature>
<evidence type="ECO:0000313" key="3">
    <source>
        <dbReference type="Proteomes" id="UP000314294"/>
    </source>
</evidence>
<feature type="compositionally biased region" description="Acidic residues" evidence="1">
    <location>
        <begin position="138"/>
        <end position="151"/>
    </location>
</feature>
<evidence type="ECO:0000313" key="2">
    <source>
        <dbReference type="EMBL" id="TNN53949.1"/>
    </source>
</evidence>
<name>A0A4Z2GKV0_9TELE</name>
<protein>
    <submittedName>
        <fullName evidence="2">Uncharacterized protein</fullName>
    </submittedName>
</protein>
<gene>
    <name evidence="2" type="ORF">EYF80_035847</name>
</gene>
<organism evidence="2 3">
    <name type="scientific">Liparis tanakae</name>
    <name type="common">Tanaka's snailfish</name>
    <dbReference type="NCBI Taxonomy" id="230148"/>
    <lineage>
        <taxon>Eukaryota</taxon>
        <taxon>Metazoa</taxon>
        <taxon>Chordata</taxon>
        <taxon>Craniata</taxon>
        <taxon>Vertebrata</taxon>
        <taxon>Euteleostomi</taxon>
        <taxon>Actinopterygii</taxon>
        <taxon>Neopterygii</taxon>
        <taxon>Teleostei</taxon>
        <taxon>Neoteleostei</taxon>
        <taxon>Acanthomorphata</taxon>
        <taxon>Eupercaria</taxon>
        <taxon>Perciformes</taxon>
        <taxon>Cottioidei</taxon>
        <taxon>Cottales</taxon>
        <taxon>Liparidae</taxon>
        <taxon>Liparis</taxon>
    </lineage>
</organism>
<reference evidence="2 3" key="1">
    <citation type="submission" date="2019-03" db="EMBL/GenBank/DDBJ databases">
        <title>First draft genome of Liparis tanakae, snailfish: a comprehensive survey of snailfish specific genes.</title>
        <authorList>
            <person name="Kim W."/>
            <person name="Song I."/>
            <person name="Jeong J.-H."/>
            <person name="Kim D."/>
            <person name="Kim S."/>
            <person name="Ryu S."/>
            <person name="Song J.Y."/>
            <person name="Lee S.K."/>
        </authorList>
    </citation>
    <scope>NUCLEOTIDE SEQUENCE [LARGE SCALE GENOMIC DNA]</scope>
    <source>
        <tissue evidence="2">Muscle</tissue>
    </source>
</reference>
<dbReference type="AlphaFoldDB" id="A0A4Z2GKV0"/>